<dbReference type="EMBL" id="HBDY01008441">
    <property type="protein sequence ID" value="CAD8238591.1"/>
    <property type="molecule type" value="Transcribed_RNA"/>
</dbReference>
<protein>
    <submittedName>
        <fullName evidence="2">Uncharacterized protein</fullName>
    </submittedName>
</protein>
<accession>A0A6U0I8F2</accession>
<reference evidence="2" key="1">
    <citation type="submission" date="2021-01" db="EMBL/GenBank/DDBJ databases">
        <authorList>
            <person name="Corre E."/>
            <person name="Pelletier E."/>
            <person name="Niang G."/>
            <person name="Scheremetjew M."/>
            <person name="Finn R."/>
            <person name="Kale V."/>
            <person name="Holt S."/>
            <person name="Cochrane G."/>
            <person name="Meng A."/>
            <person name="Brown T."/>
            <person name="Cohen L."/>
        </authorList>
    </citation>
    <scope>NUCLEOTIDE SEQUENCE</scope>
    <source>
        <strain evidence="2">RCC1614</strain>
    </source>
</reference>
<dbReference type="AlphaFoldDB" id="A0A6U0I8F2"/>
<gene>
    <name evidence="1" type="ORF">MPUS1402_LOCUS6270</name>
    <name evidence="2" type="ORF">MPUS1402_LOCUS6271</name>
</gene>
<proteinExistence type="predicted"/>
<name>A0A6U0I8F2_MICPS</name>
<sequence>MLSDERETNGPQNFEWSSIERLCAVISVRFKEPAFDTSLKTSEVLISYNPNDDLARLLSSLLAIKSAVNEVVYAHYVGFHRSISKYADIVHVFDHIQQIVMSMSSSFTTARGCLRCEKGSFIEHTRAWVETITLQDLNYRLLEVLSVTCFPERTRFFLSGGHYLPAVVLAVETNSIFADLCFHRSGSVLQNIFQEYSTHAKAICKAVSAELTSAVFLGHIKNMCSSSYHLSLFTKVQPRKSQWGDMLIACSSGKELITFFGRLMGYLAGQLSSDFFLCPCSFVLDGAGHETLKIFHRELLQCCHRNLLIDFFASKVFAHQVNCVRLGQYHLVLQSVLEHILNSYQVILANIGQVNDLRREVVQFNFISNEFHQNIWIDVARVVVDALSKTLDRTVMNLSGCTLSNIFRWEICDFEYGLNSAFSKSGNGQRLCLFRDADELRSFTFQWNRGRKTMCETEKSKKPYHVDLCKKSSGFQAKTMVCHLAEVTRAAQRLQRTLGLPDSRTRGIFDEYLAWTILVKTSQRLTCDA</sequence>
<evidence type="ECO:0000313" key="2">
    <source>
        <dbReference type="EMBL" id="CAD8238593.1"/>
    </source>
</evidence>
<dbReference type="EMBL" id="HBDY01008442">
    <property type="protein sequence ID" value="CAD8238593.1"/>
    <property type="molecule type" value="Transcribed_RNA"/>
</dbReference>
<evidence type="ECO:0000313" key="1">
    <source>
        <dbReference type="EMBL" id="CAD8238591.1"/>
    </source>
</evidence>
<organism evidence="2">
    <name type="scientific">Micromonas pusilla</name>
    <name type="common">Picoplanktonic green alga</name>
    <name type="synonym">Chromulina pusilla</name>
    <dbReference type="NCBI Taxonomy" id="38833"/>
    <lineage>
        <taxon>Eukaryota</taxon>
        <taxon>Viridiplantae</taxon>
        <taxon>Chlorophyta</taxon>
        <taxon>Mamiellophyceae</taxon>
        <taxon>Mamiellales</taxon>
        <taxon>Mamiellaceae</taxon>
        <taxon>Micromonas</taxon>
    </lineage>
</organism>